<protein>
    <submittedName>
        <fullName evidence="2">Uncharacterized protein</fullName>
    </submittedName>
</protein>
<dbReference type="Proteomes" id="UP001374535">
    <property type="component" value="Chromosome 6"/>
</dbReference>
<dbReference type="EMBL" id="CP144695">
    <property type="protein sequence ID" value="WVZ06079.1"/>
    <property type="molecule type" value="Genomic_DNA"/>
</dbReference>
<name>A0AAQ3RVL0_VIGMU</name>
<gene>
    <name evidence="2" type="ORF">V8G54_019425</name>
</gene>
<feature type="non-terminal residue" evidence="2">
    <location>
        <position position="1"/>
    </location>
</feature>
<evidence type="ECO:0000313" key="3">
    <source>
        <dbReference type="Proteomes" id="UP001374535"/>
    </source>
</evidence>
<accession>A0AAQ3RVL0</accession>
<keyword evidence="3" id="KW-1185">Reference proteome</keyword>
<feature type="region of interest" description="Disordered" evidence="1">
    <location>
        <begin position="68"/>
        <end position="95"/>
    </location>
</feature>
<proteinExistence type="predicted"/>
<feature type="region of interest" description="Disordered" evidence="1">
    <location>
        <begin position="108"/>
        <end position="135"/>
    </location>
</feature>
<sequence>DRSTSTTLTLFPSSITPNSLIAISITHSFFSSTILRSSTALTLASLKFPIFAPKSSPTTHYSALYPHESSESHTCGANTPTPSPPKWRCQTSSPNTSALDTVGLAMCPANSSSASSRKPKSASEGAGPNKNRATK</sequence>
<organism evidence="2 3">
    <name type="scientific">Vigna mungo</name>
    <name type="common">Black gram</name>
    <name type="synonym">Phaseolus mungo</name>
    <dbReference type="NCBI Taxonomy" id="3915"/>
    <lineage>
        <taxon>Eukaryota</taxon>
        <taxon>Viridiplantae</taxon>
        <taxon>Streptophyta</taxon>
        <taxon>Embryophyta</taxon>
        <taxon>Tracheophyta</taxon>
        <taxon>Spermatophyta</taxon>
        <taxon>Magnoliopsida</taxon>
        <taxon>eudicotyledons</taxon>
        <taxon>Gunneridae</taxon>
        <taxon>Pentapetalae</taxon>
        <taxon>rosids</taxon>
        <taxon>fabids</taxon>
        <taxon>Fabales</taxon>
        <taxon>Fabaceae</taxon>
        <taxon>Papilionoideae</taxon>
        <taxon>50 kb inversion clade</taxon>
        <taxon>NPAAA clade</taxon>
        <taxon>indigoferoid/millettioid clade</taxon>
        <taxon>Phaseoleae</taxon>
        <taxon>Vigna</taxon>
    </lineage>
</organism>
<dbReference type="AlphaFoldDB" id="A0AAQ3RVL0"/>
<evidence type="ECO:0000256" key="1">
    <source>
        <dbReference type="SAM" id="MobiDB-lite"/>
    </source>
</evidence>
<evidence type="ECO:0000313" key="2">
    <source>
        <dbReference type="EMBL" id="WVZ06079.1"/>
    </source>
</evidence>
<reference evidence="2 3" key="1">
    <citation type="journal article" date="2023" name="Life. Sci Alliance">
        <title>Evolutionary insights into 3D genome organization and epigenetic landscape of Vigna mungo.</title>
        <authorList>
            <person name="Junaid A."/>
            <person name="Singh B."/>
            <person name="Bhatia S."/>
        </authorList>
    </citation>
    <scope>NUCLEOTIDE SEQUENCE [LARGE SCALE GENOMIC DNA]</scope>
    <source>
        <strain evidence="2">Urdbean</strain>
    </source>
</reference>